<reference evidence="1" key="2">
    <citation type="submission" date="2020-05" db="UniProtKB">
        <authorList>
            <consortium name="EnsemblMetazoa"/>
        </authorList>
    </citation>
    <scope>IDENTIFICATION</scope>
    <source>
        <strain evidence="1">IAEA</strain>
    </source>
</reference>
<name>A0A1A9ZKX4_GLOPL</name>
<dbReference type="Proteomes" id="UP000092445">
    <property type="component" value="Unassembled WGS sequence"/>
</dbReference>
<keyword evidence="2" id="KW-1185">Reference proteome</keyword>
<dbReference type="VEuPathDB" id="VectorBase:GPAI017879"/>
<protein>
    <recommendedName>
        <fullName evidence="3">DNA helicase</fullName>
    </recommendedName>
</protein>
<evidence type="ECO:0008006" key="3">
    <source>
        <dbReference type="Google" id="ProtNLM"/>
    </source>
</evidence>
<dbReference type="EnsemblMetazoa" id="GPAI017879-RA">
    <property type="protein sequence ID" value="GPAI017879-PA"/>
    <property type="gene ID" value="GPAI017879"/>
</dbReference>
<dbReference type="InterPro" id="IPR027417">
    <property type="entry name" value="P-loop_NTPase"/>
</dbReference>
<dbReference type="SUPFAM" id="SSF52540">
    <property type="entry name" value="P-loop containing nucleoside triphosphate hydrolases"/>
    <property type="match status" value="1"/>
</dbReference>
<organism evidence="1 2">
    <name type="scientific">Glossina pallidipes</name>
    <name type="common">Tsetse fly</name>
    <dbReference type="NCBI Taxonomy" id="7398"/>
    <lineage>
        <taxon>Eukaryota</taxon>
        <taxon>Metazoa</taxon>
        <taxon>Ecdysozoa</taxon>
        <taxon>Arthropoda</taxon>
        <taxon>Hexapoda</taxon>
        <taxon>Insecta</taxon>
        <taxon>Pterygota</taxon>
        <taxon>Neoptera</taxon>
        <taxon>Endopterygota</taxon>
        <taxon>Diptera</taxon>
        <taxon>Brachycera</taxon>
        <taxon>Muscomorpha</taxon>
        <taxon>Hippoboscoidea</taxon>
        <taxon>Glossinidae</taxon>
        <taxon>Glossina</taxon>
    </lineage>
</organism>
<evidence type="ECO:0000313" key="2">
    <source>
        <dbReference type="Proteomes" id="UP000092445"/>
    </source>
</evidence>
<sequence>MTEIGDNNFLSEFSPEDEERKRRADLTDLQNCLKKRCALLKKTELDFFKKGDFPTLSFLSEAVKDDEIDKFKIPLVNWKNNIEQRIENIASMNIIFSKFERLSSVNTFMALIDTAYKYNNNIPKEVLTRINNKRYYNHLTADKSKRPRLTDDDQMFIRNYEDNTRRERKKLFGSAHKVHIDRVKSLSNEQRDVIVRLFEMVFGPCSRSHKRMCNCYKFRTSVPIMRIEGKAGSGKTSIIFVVNGLVQYSSKYSLTYLMPTNVLLNSIRERAGDNEINIMRDTNQLREYYGPVTDDVNEYKWLDNYSLPIHMPEQFRYSVDYNSIMENLVETPDTQDAWPSKFNPVVKYNYPIEQVLDLFNYIKANEWTNDYVNEMTEKFTQLDIFKNVLNMNVFCYTNNHVHFYNLSLAICIINQMIITETYEHISKVIVFNLFKIENRISDKLMVLPLIRFFPYKLLWIPIDYTVPFHYIDTETSEPQLSPPVPS</sequence>
<evidence type="ECO:0000313" key="1">
    <source>
        <dbReference type="EnsemblMetazoa" id="GPAI017879-PA"/>
    </source>
</evidence>
<reference evidence="2" key="1">
    <citation type="submission" date="2014-03" db="EMBL/GenBank/DDBJ databases">
        <authorList>
            <person name="Aksoy S."/>
            <person name="Warren W."/>
            <person name="Wilson R.K."/>
        </authorList>
    </citation>
    <scope>NUCLEOTIDE SEQUENCE [LARGE SCALE GENOMIC DNA]</scope>
    <source>
        <strain evidence="2">IAEA</strain>
    </source>
</reference>
<proteinExistence type="predicted"/>
<accession>A0A1A9ZKX4</accession>
<dbReference type="AlphaFoldDB" id="A0A1A9ZKX4"/>